<dbReference type="Proteomes" id="UP000663992">
    <property type="component" value="Unassembled WGS sequence"/>
</dbReference>
<keyword evidence="2" id="KW-1185">Reference proteome</keyword>
<dbReference type="RefSeq" id="WP_206596176.1">
    <property type="nucleotide sequence ID" value="NZ_JAFKCS010000036.1"/>
</dbReference>
<comment type="caution">
    <text evidence="1">The sequence shown here is derived from an EMBL/GenBank/DDBJ whole genome shotgun (WGS) entry which is preliminary data.</text>
</comment>
<organism evidence="1 2">
    <name type="scientific">Bowmanella yangjiangensis</name>
    <dbReference type="NCBI Taxonomy" id="2811230"/>
    <lineage>
        <taxon>Bacteria</taxon>
        <taxon>Pseudomonadati</taxon>
        <taxon>Pseudomonadota</taxon>
        <taxon>Gammaproteobacteria</taxon>
        <taxon>Alteromonadales</taxon>
        <taxon>Alteromonadaceae</taxon>
        <taxon>Bowmanella</taxon>
    </lineage>
</organism>
<dbReference type="EMBL" id="JAFKCS010000036">
    <property type="protein sequence ID" value="MBN7822228.1"/>
    <property type="molecule type" value="Genomic_DNA"/>
</dbReference>
<evidence type="ECO:0000313" key="2">
    <source>
        <dbReference type="Proteomes" id="UP000663992"/>
    </source>
</evidence>
<reference evidence="1 2" key="1">
    <citation type="submission" date="2021-03" db="EMBL/GenBank/DDBJ databases">
        <title>novel species isolated from a fishpond in China.</title>
        <authorList>
            <person name="Lu H."/>
            <person name="Cai Z."/>
        </authorList>
    </citation>
    <scope>NUCLEOTIDE SEQUENCE [LARGE SCALE GENOMIC DNA]</scope>
    <source>
        <strain evidence="1 2">Y57</strain>
    </source>
</reference>
<gene>
    <name evidence="1" type="ORF">J0A65_20350</name>
</gene>
<name>A0ABS3CYQ2_9ALTE</name>
<protein>
    <submittedName>
        <fullName evidence="1">Uncharacterized protein</fullName>
    </submittedName>
</protein>
<proteinExistence type="predicted"/>
<sequence length="294" mass="32596">MLRSSPSLPLNRQRRNGLVETVLTLATLARTEKQHGGFQLSPEPQLRLQRLRLHQGSDVAAKGKQFALKSFDGRLHGDYLSADRVMTGSPRRALMKTSNLGHETRDAVLVAIAQDMIARTSMSQDGFAERLNHCLFEAAPARCEDEKYPNLKALTKTSDMATYGRVFNTWCKRVERWLAGSRDGVTIPSWIEESWIAALDHPWRERALIELASRYGLLAVRPVGVEGMGAMQVFGSLLGRMGDVTSVGSKVFDDLTLDESDREHLPEFTTALYALAAKATALAQASERVSELVN</sequence>
<evidence type="ECO:0000313" key="1">
    <source>
        <dbReference type="EMBL" id="MBN7822228.1"/>
    </source>
</evidence>
<accession>A0ABS3CYQ2</accession>